<evidence type="ECO:0000259" key="1">
    <source>
        <dbReference type="Pfam" id="PF10189"/>
    </source>
</evidence>
<comment type="caution">
    <text evidence="2">The sequence shown here is derived from an EMBL/GenBank/DDBJ whole genome shotgun (WGS) entry which is preliminary data.</text>
</comment>
<dbReference type="Proteomes" id="UP000265520">
    <property type="component" value="Unassembled WGS sequence"/>
</dbReference>
<protein>
    <submittedName>
        <fullName evidence="2">Integrator complex subunit 3</fullName>
    </submittedName>
</protein>
<reference evidence="2 3" key="1">
    <citation type="journal article" date="2018" name="Front. Plant Sci.">
        <title>Red Clover (Trifolium pratense) and Zigzag Clover (T. medium) - A Picture of Genomic Similarities and Differences.</title>
        <authorList>
            <person name="Dluhosova J."/>
            <person name="Istvanek J."/>
            <person name="Nedelnik J."/>
            <person name="Repkova J."/>
        </authorList>
    </citation>
    <scope>NUCLEOTIDE SEQUENCE [LARGE SCALE GENOMIC DNA]</scope>
    <source>
        <strain evidence="3">cv. 10/8</strain>
        <tissue evidence="2">Leaf</tissue>
    </source>
</reference>
<evidence type="ECO:0000313" key="2">
    <source>
        <dbReference type="EMBL" id="MCH96521.1"/>
    </source>
</evidence>
<dbReference type="GO" id="GO:0005737">
    <property type="term" value="C:cytoplasm"/>
    <property type="evidence" value="ECO:0007669"/>
    <property type="project" value="TreeGrafter"/>
</dbReference>
<feature type="domain" description="Integrator complex subunit 3 N-terminal" evidence="1">
    <location>
        <begin position="1"/>
        <end position="62"/>
    </location>
</feature>
<name>A0A392NAM0_9FABA</name>
<dbReference type="Pfam" id="PF10189">
    <property type="entry name" value="Ints3_N"/>
    <property type="match status" value="1"/>
</dbReference>
<dbReference type="AlphaFoldDB" id="A0A392NAM0"/>
<dbReference type="EMBL" id="LXQA010032536">
    <property type="protein sequence ID" value="MCH96521.1"/>
    <property type="molecule type" value="Genomic_DNA"/>
</dbReference>
<dbReference type="PANTHER" id="PTHR13587">
    <property type="entry name" value="INTEGRATOR COMPLEX SUBUNIT 3"/>
    <property type="match status" value="1"/>
</dbReference>
<organism evidence="2 3">
    <name type="scientific">Trifolium medium</name>
    <dbReference type="NCBI Taxonomy" id="97028"/>
    <lineage>
        <taxon>Eukaryota</taxon>
        <taxon>Viridiplantae</taxon>
        <taxon>Streptophyta</taxon>
        <taxon>Embryophyta</taxon>
        <taxon>Tracheophyta</taxon>
        <taxon>Spermatophyta</taxon>
        <taxon>Magnoliopsida</taxon>
        <taxon>eudicotyledons</taxon>
        <taxon>Gunneridae</taxon>
        <taxon>Pentapetalae</taxon>
        <taxon>rosids</taxon>
        <taxon>fabids</taxon>
        <taxon>Fabales</taxon>
        <taxon>Fabaceae</taxon>
        <taxon>Papilionoideae</taxon>
        <taxon>50 kb inversion clade</taxon>
        <taxon>NPAAA clade</taxon>
        <taxon>Hologalegina</taxon>
        <taxon>IRL clade</taxon>
        <taxon>Trifolieae</taxon>
        <taxon>Trifolium</taxon>
    </lineage>
</organism>
<feature type="non-terminal residue" evidence="2">
    <location>
        <position position="72"/>
    </location>
</feature>
<dbReference type="PANTHER" id="PTHR13587:SF7">
    <property type="entry name" value="INTEGRATOR COMPLEX SUBUNIT 3"/>
    <property type="match status" value="1"/>
</dbReference>
<proteinExistence type="predicted"/>
<dbReference type="InterPro" id="IPR019333">
    <property type="entry name" value="INTS3_N"/>
</dbReference>
<evidence type="ECO:0000313" key="3">
    <source>
        <dbReference type="Proteomes" id="UP000265520"/>
    </source>
</evidence>
<accession>A0A392NAM0</accession>
<keyword evidence="3" id="KW-1185">Reference proteome</keyword>
<sequence length="72" mass="7976">MTNTLLEFLLFLLDNYDMEHKDIIVKGVSSAFRLLESKGVIQSFDVLTSCPTLCPSLKEGLRKLGGSKGFLP</sequence>
<dbReference type="InterPro" id="IPR045334">
    <property type="entry name" value="INTS3"/>
</dbReference>